<name>A0A1A6GEG2_NEOLE</name>
<evidence type="ECO:0000313" key="2">
    <source>
        <dbReference type="Proteomes" id="UP000092124"/>
    </source>
</evidence>
<evidence type="ECO:0000313" key="1">
    <source>
        <dbReference type="EMBL" id="OBS63707.1"/>
    </source>
</evidence>
<dbReference type="AlphaFoldDB" id="A0A1A6GEG2"/>
<dbReference type="Proteomes" id="UP000092124">
    <property type="component" value="Unassembled WGS sequence"/>
</dbReference>
<sequence length="70" mass="7954">MKGKIGLKMMSCICSQLTQQPMPVPLFMRAGSVLQSASDMNGPSWLRKSLPEKKLKCYAWKKCWFILQSS</sequence>
<comment type="caution">
    <text evidence="1">The sequence shown here is derived from an EMBL/GenBank/DDBJ whole genome shotgun (WGS) entry which is preliminary data.</text>
</comment>
<reference evidence="1 2" key="1">
    <citation type="submission" date="2016-06" db="EMBL/GenBank/DDBJ databases">
        <title>The Draft Genome Sequence and Annotation of the Desert Woodrat Neotoma lepida.</title>
        <authorList>
            <person name="Campbell M."/>
            <person name="Oakeson K.F."/>
            <person name="Yandell M."/>
            <person name="Halpert J.R."/>
            <person name="Dearing D."/>
        </authorList>
    </citation>
    <scope>NUCLEOTIDE SEQUENCE [LARGE SCALE GENOMIC DNA]</scope>
    <source>
        <strain evidence="1">417</strain>
        <tissue evidence="1">Liver</tissue>
    </source>
</reference>
<accession>A0A1A6GEG2</accession>
<gene>
    <name evidence="1" type="ORF">A6R68_07752</name>
</gene>
<proteinExistence type="predicted"/>
<organism evidence="1 2">
    <name type="scientific">Neotoma lepida</name>
    <name type="common">Desert woodrat</name>
    <dbReference type="NCBI Taxonomy" id="56216"/>
    <lineage>
        <taxon>Eukaryota</taxon>
        <taxon>Metazoa</taxon>
        <taxon>Chordata</taxon>
        <taxon>Craniata</taxon>
        <taxon>Vertebrata</taxon>
        <taxon>Euteleostomi</taxon>
        <taxon>Mammalia</taxon>
        <taxon>Eutheria</taxon>
        <taxon>Euarchontoglires</taxon>
        <taxon>Glires</taxon>
        <taxon>Rodentia</taxon>
        <taxon>Myomorpha</taxon>
        <taxon>Muroidea</taxon>
        <taxon>Cricetidae</taxon>
        <taxon>Neotominae</taxon>
        <taxon>Neotoma</taxon>
    </lineage>
</organism>
<dbReference type="EMBL" id="LZPO01098690">
    <property type="protein sequence ID" value="OBS63707.1"/>
    <property type="molecule type" value="Genomic_DNA"/>
</dbReference>
<protein>
    <submittedName>
        <fullName evidence="1">Uncharacterized protein</fullName>
    </submittedName>
</protein>
<keyword evidence="2" id="KW-1185">Reference proteome</keyword>